<evidence type="ECO:0000256" key="1">
    <source>
        <dbReference type="ARBA" id="ARBA00006709"/>
    </source>
</evidence>
<dbReference type="InterPro" id="IPR002843">
    <property type="entry name" value="ATPase_V0-cplx_csu/dsu"/>
</dbReference>
<dbReference type="AlphaFoldDB" id="A0A831RYU8"/>
<name>A0A831RYU8_9GAMM</name>
<dbReference type="Gene3D" id="1.20.1690.10">
    <property type="entry name" value="V-type ATP synthase subunit C domain"/>
    <property type="match status" value="1"/>
</dbReference>
<dbReference type="EMBL" id="DRLF01000267">
    <property type="protein sequence ID" value="HEC06698.1"/>
    <property type="molecule type" value="Genomic_DNA"/>
</dbReference>
<dbReference type="InterPro" id="IPR036079">
    <property type="entry name" value="ATPase_csu/dsu_sf"/>
</dbReference>
<feature type="region of interest" description="Disordered" evidence="2">
    <location>
        <begin position="1"/>
        <end position="114"/>
    </location>
</feature>
<proteinExistence type="inferred from homology"/>
<feature type="non-terminal residue" evidence="3">
    <location>
        <position position="326"/>
    </location>
</feature>
<dbReference type="InterPro" id="IPR035067">
    <property type="entry name" value="V-type_ATPase_csu/dsu"/>
</dbReference>
<dbReference type="GO" id="GO:0046961">
    <property type="term" value="F:proton-transporting ATPase activity, rotational mechanism"/>
    <property type="evidence" value="ECO:0007669"/>
    <property type="project" value="InterPro"/>
</dbReference>
<gene>
    <name evidence="3" type="ORF">ENJ12_07595</name>
</gene>
<dbReference type="Pfam" id="PF01992">
    <property type="entry name" value="vATP-synt_AC39"/>
    <property type="match status" value="1"/>
</dbReference>
<evidence type="ECO:0000313" key="3">
    <source>
        <dbReference type="EMBL" id="HEC06698.1"/>
    </source>
</evidence>
<dbReference type="Proteomes" id="UP000886339">
    <property type="component" value="Unassembled WGS sequence"/>
</dbReference>
<comment type="similarity">
    <text evidence="1">Belongs to the V-ATPase V0D/AC39 subunit family.</text>
</comment>
<protein>
    <submittedName>
        <fullName evidence="3">Uncharacterized protein</fullName>
    </submittedName>
</protein>
<feature type="compositionally biased region" description="Gly residues" evidence="2">
    <location>
        <begin position="26"/>
        <end position="35"/>
    </location>
</feature>
<reference evidence="3" key="1">
    <citation type="journal article" date="2020" name="mSystems">
        <title>Genome- and Community-Level Interaction Insights into Carbon Utilization and Element Cycling Functions of Hydrothermarchaeota in Hydrothermal Sediment.</title>
        <authorList>
            <person name="Zhou Z."/>
            <person name="Liu Y."/>
            <person name="Xu W."/>
            <person name="Pan J."/>
            <person name="Luo Z.H."/>
            <person name="Li M."/>
        </authorList>
    </citation>
    <scope>NUCLEOTIDE SEQUENCE [LARGE SCALE GENOMIC DNA]</scope>
    <source>
        <strain evidence="3">HyVt-458</strain>
    </source>
</reference>
<dbReference type="SUPFAM" id="SSF103486">
    <property type="entry name" value="V-type ATP synthase subunit C"/>
    <property type="match status" value="1"/>
</dbReference>
<evidence type="ECO:0000256" key="2">
    <source>
        <dbReference type="SAM" id="MobiDB-lite"/>
    </source>
</evidence>
<accession>A0A831RYU8</accession>
<comment type="caution">
    <text evidence="3">The sequence shown here is derived from an EMBL/GenBank/DDBJ whole genome shotgun (WGS) entry which is preliminary data.</text>
</comment>
<sequence>MSSIEGGEYGRHAQASAGRGDEGRGPGHSGGGGARGHSPPGSGRGAAGGAALRGAHSRDTRFLHGQGPAAGGAEHRRDAPASRGAQPRPAGHGGRVPRGRHPGGLAHGHGPGRMNRRVADQAYLDTRVSLLVGQLLHRPQRSRLLEQPYADLAPLLHKAGLASLAHELPASPGELEQVLASRLIDEAVLLMRVMNAAQRRFIRHWMRRLELINLKFLLRTRFARKQQPPDLLDLGPLASLPLQTLLATDSVEEFLRQLATTEYGQLAGPARKAYEEQRALFDVEATLDARYYSQLAHLAAGLEGAHREQVDSLLRVWLDQVNLVSL</sequence>
<dbReference type="PANTHER" id="PTHR38682:SF1">
    <property type="entry name" value="V-TYPE ATP SYNTHASE SUBUNIT C"/>
    <property type="match status" value="1"/>
</dbReference>
<dbReference type="PANTHER" id="PTHR38682">
    <property type="entry name" value="V-TYPE ATP SYNTHASE SUBUNIT C"/>
    <property type="match status" value="1"/>
</dbReference>
<dbReference type="InterPro" id="IPR050873">
    <property type="entry name" value="V-ATPase_V0D/AC39_subunit"/>
</dbReference>
<organism evidence="3">
    <name type="scientific">Thiolapillus brandeum</name>
    <dbReference type="NCBI Taxonomy" id="1076588"/>
    <lineage>
        <taxon>Bacteria</taxon>
        <taxon>Pseudomonadati</taxon>
        <taxon>Pseudomonadota</taxon>
        <taxon>Gammaproteobacteria</taxon>
        <taxon>Chromatiales</taxon>
        <taxon>Sedimenticolaceae</taxon>
        <taxon>Thiolapillus</taxon>
    </lineage>
</organism>